<dbReference type="PROSITE" id="PS51745">
    <property type="entry name" value="PB1"/>
    <property type="match status" value="1"/>
</dbReference>
<dbReference type="PANTHER" id="PTHR31734">
    <property type="entry name" value="AUXIN-RESPONSIVE PROTEIN IAA17"/>
    <property type="match status" value="1"/>
</dbReference>
<keyword evidence="5 8" id="KW-0804">Transcription</keyword>
<reference evidence="11" key="1">
    <citation type="journal article" date="2023" name="Proc. Natl. Acad. Sci. U.S.A.">
        <title>Genomic and structural basis for evolution of tropane alkaloid biosynthesis.</title>
        <authorList>
            <person name="Wanga Y.-J."/>
            <person name="Taina T."/>
            <person name="Yua J.-Y."/>
            <person name="Lia J."/>
            <person name="Xua B."/>
            <person name="Chenc J."/>
            <person name="D'Auriad J.C."/>
            <person name="Huanga J.-P."/>
            <person name="Huanga S.-X."/>
        </authorList>
    </citation>
    <scope>NUCLEOTIDE SEQUENCE [LARGE SCALE GENOMIC DNA]</scope>
    <source>
        <strain evidence="11">cv. KIB-2019</strain>
    </source>
</reference>
<evidence type="ECO:0000256" key="7">
    <source>
        <dbReference type="ARBA" id="ARBA00023294"/>
    </source>
</evidence>
<evidence type="ECO:0000256" key="3">
    <source>
        <dbReference type="ARBA" id="ARBA00022491"/>
    </source>
</evidence>
<dbReference type="SUPFAM" id="SSF54277">
    <property type="entry name" value="CAD &amp; PB1 domains"/>
    <property type="match status" value="1"/>
</dbReference>
<keyword evidence="7 8" id="KW-0927">Auxin signaling pathway</keyword>
<dbReference type="Pfam" id="PF02309">
    <property type="entry name" value="AUX_IAA"/>
    <property type="match status" value="2"/>
</dbReference>
<dbReference type="AlphaFoldDB" id="A0A9Q1RLG2"/>
<proteinExistence type="inferred from homology"/>
<comment type="similarity">
    <text evidence="2 8">Belongs to the Aux/IAA family.</text>
</comment>
<dbReference type="GO" id="GO:0009734">
    <property type="term" value="P:auxin-activated signaling pathway"/>
    <property type="evidence" value="ECO:0007669"/>
    <property type="project" value="UniProtKB-UniRule"/>
</dbReference>
<dbReference type="Gene3D" id="3.10.20.90">
    <property type="entry name" value="Phosphatidylinositol 3-kinase Catalytic Subunit, Chain A, domain 1"/>
    <property type="match status" value="1"/>
</dbReference>
<keyword evidence="6 8" id="KW-0539">Nucleus</keyword>
<dbReference type="GO" id="GO:0005634">
    <property type="term" value="C:nucleus"/>
    <property type="evidence" value="ECO:0007669"/>
    <property type="project" value="UniProtKB-SubCell"/>
</dbReference>
<dbReference type="InterPro" id="IPR003311">
    <property type="entry name" value="AUX_IAA"/>
</dbReference>
<organism evidence="10 11">
    <name type="scientific">Anisodus acutangulus</name>
    <dbReference type="NCBI Taxonomy" id="402998"/>
    <lineage>
        <taxon>Eukaryota</taxon>
        <taxon>Viridiplantae</taxon>
        <taxon>Streptophyta</taxon>
        <taxon>Embryophyta</taxon>
        <taxon>Tracheophyta</taxon>
        <taxon>Spermatophyta</taxon>
        <taxon>Magnoliopsida</taxon>
        <taxon>eudicotyledons</taxon>
        <taxon>Gunneridae</taxon>
        <taxon>Pentapetalae</taxon>
        <taxon>asterids</taxon>
        <taxon>lamiids</taxon>
        <taxon>Solanales</taxon>
        <taxon>Solanaceae</taxon>
        <taxon>Solanoideae</taxon>
        <taxon>Hyoscyameae</taxon>
        <taxon>Anisodus</taxon>
    </lineage>
</organism>
<evidence type="ECO:0000313" key="11">
    <source>
        <dbReference type="Proteomes" id="UP001152561"/>
    </source>
</evidence>
<evidence type="ECO:0000256" key="4">
    <source>
        <dbReference type="ARBA" id="ARBA00023015"/>
    </source>
</evidence>
<gene>
    <name evidence="10" type="ORF">K7X08_011600</name>
</gene>
<keyword evidence="4 8" id="KW-0805">Transcription regulation</keyword>
<dbReference type="PANTHER" id="PTHR31734:SF38">
    <property type="entry name" value="AUXIN-RESPONSIVE PROTEIN IAA29"/>
    <property type="match status" value="1"/>
</dbReference>
<comment type="function">
    <text evidence="8">Aux/IAA proteins are short-lived transcriptional factors that function as repressors of early auxin response genes at low auxin concentrations.</text>
</comment>
<evidence type="ECO:0000313" key="10">
    <source>
        <dbReference type="EMBL" id="KAJ8562309.1"/>
    </source>
</evidence>
<evidence type="ECO:0000256" key="6">
    <source>
        <dbReference type="ARBA" id="ARBA00023242"/>
    </source>
</evidence>
<evidence type="ECO:0000256" key="8">
    <source>
        <dbReference type="RuleBase" id="RU004549"/>
    </source>
</evidence>
<dbReference type="EMBL" id="JAJAGQ010000005">
    <property type="protein sequence ID" value="KAJ8562309.1"/>
    <property type="molecule type" value="Genomic_DNA"/>
</dbReference>
<feature type="domain" description="PB1" evidence="9">
    <location>
        <begin position="133"/>
        <end position="214"/>
    </location>
</feature>
<comment type="caution">
    <text evidence="10">The sequence shown here is derived from an EMBL/GenBank/DDBJ whole genome shotgun (WGS) entry which is preliminary data.</text>
</comment>
<evidence type="ECO:0000259" key="9">
    <source>
        <dbReference type="PROSITE" id="PS51745"/>
    </source>
</evidence>
<accession>A0A9Q1RLG2</accession>
<dbReference type="GO" id="GO:0006355">
    <property type="term" value="P:regulation of DNA-templated transcription"/>
    <property type="evidence" value="ECO:0007669"/>
    <property type="project" value="InterPro"/>
</dbReference>
<evidence type="ECO:0000256" key="5">
    <source>
        <dbReference type="ARBA" id="ARBA00023163"/>
    </source>
</evidence>
<dbReference type="InterPro" id="IPR033389">
    <property type="entry name" value="AUX/IAA_dom"/>
</dbReference>
<evidence type="ECO:0000256" key="2">
    <source>
        <dbReference type="ARBA" id="ARBA00006728"/>
    </source>
</evidence>
<name>A0A9Q1RLG2_9SOLA</name>
<sequence>MELQLGLALCGNSAKGYNLDDFKIDSLCGNFNLKNKKCSSSEILDVQDENNVVLRTLPLLVWDKVDNDDHNEPQRKEEDEDGVVGWPPVNSLRKKLCHQSRRRGGSGAMNYVTVENGGIGGRGSGSCGRGLSYKYVKVKMERVGIARKIDLSLFQSYGTLTDSLISMFGKRKENGDAYKLTYQDKEGDWLLAGDVPWRTFVGSVQRLKLIRDEDY</sequence>
<keyword evidence="3 8" id="KW-0678">Repressor</keyword>
<comment type="subcellular location">
    <subcellularLocation>
        <location evidence="1 8">Nucleus</location>
    </subcellularLocation>
</comment>
<evidence type="ECO:0000256" key="1">
    <source>
        <dbReference type="ARBA" id="ARBA00004123"/>
    </source>
</evidence>
<keyword evidence="11" id="KW-1185">Reference proteome</keyword>
<comment type="subunit">
    <text evidence="8">Homodimers and heterodimers.</text>
</comment>
<dbReference type="OrthoDB" id="778717at2759"/>
<dbReference type="InterPro" id="IPR053793">
    <property type="entry name" value="PB1-like"/>
</dbReference>
<dbReference type="Proteomes" id="UP001152561">
    <property type="component" value="Unassembled WGS sequence"/>
</dbReference>
<protein>
    <recommendedName>
        <fullName evidence="8">Auxin-responsive protein</fullName>
    </recommendedName>
</protein>